<evidence type="ECO:0000256" key="2">
    <source>
        <dbReference type="ARBA" id="ARBA00023125"/>
    </source>
</evidence>
<dbReference type="InterPro" id="IPR044946">
    <property type="entry name" value="Restrct_endonuc_typeI_TRD_sf"/>
</dbReference>
<dbReference type="Gene3D" id="3.90.220.20">
    <property type="entry name" value="DNA methylase specificity domains"/>
    <property type="match status" value="1"/>
</dbReference>
<dbReference type="Gene3D" id="3.40.50.150">
    <property type="entry name" value="Vaccinia Virus protein VP39"/>
    <property type="match status" value="1"/>
</dbReference>
<keyword evidence="2 4" id="KW-0238">DNA-binding</keyword>
<dbReference type="EMBL" id="JACHJV010000001">
    <property type="protein sequence ID" value="MBB4922398.1"/>
    <property type="molecule type" value="Genomic_DNA"/>
</dbReference>
<dbReference type="SUPFAM" id="SSF53335">
    <property type="entry name" value="S-adenosyl-L-methionine-dependent methyltransferases"/>
    <property type="match status" value="1"/>
</dbReference>
<dbReference type="InterPro" id="IPR052916">
    <property type="entry name" value="Type-I_RE_MTase_Subunit"/>
</dbReference>
<proteinExistence type="predicted"/>
<dbReference type="Proteomes" id="UP000540506">
    <property type="component" value="Unassembled WGS sequence"/>
</dbReference>
<accession>A0A7W7QYY8</accession>
<dbReference type="RefSeq" id="WP_184934578.1">
    <property type="nucleotide sequence ID" value="NZ_JACHJV010000001.1"/>
</dbReference>
<keyword evidence="1" id="KW-0680">Restriction system</keyword>
<name>A0A7W7QYY8_KITKI</name>
<reference evidence="4 5" key="1">
    <citation type="submission" date="2020-08" db="EMBL/GenBank/DDBJ databases">
        <title>Sequencing the genomes of 1000 actinobacteria strains.</title>
        <authorList>
            <person name="Klenk H.-P."/>
        </authorList>
    </citation>
    <scope>NUCLEOTIDE SEQUENCE [LARGE SCALE GENOMIC DNA]</scope>
    <source>
        <strain evidence="4 5">DSM 41654</strain>
    </source>
</reference>
<comment type="caution">
    <text evidence="4">The sequence shown here is derived from an EMBL/GenBank/DDBJ whole genome shotgun (WGS) entry which is preliminary data.</text>
</comment>
<dbReference type="InterPro" id="IPR003356">
    <property type="entry name" value="DNA_methylase_A-5"/>
</dbReference>
<dbReference type="PANTHER" id="PTHR42998:SF1">
    <property type="entry name" value="TYPE I RESTRICTION ENZYME HINDI METHYLASE SUBUNIT"/>
    <property type="match status" value="1"/>
</dbReference>
<dbReference type="AlphaFoldDB" id="A0A7W7QYY8"/>
<dbReference type="InterPro" id="IPR036388">
    <property type="entry name" value="WH-like_DNA-bd_sf"/>
</dbReference>
<keyword evidence="5" id="KW-1185">Reference proteome</keyword>
<feature type="domain" description="DNA methylase adenine-specific" evidence="3">
    <location>
        <begin position="156"/>
        <end position="356"/>
    </location>
</feature>
<organism evidence="4 5">
    <name type="scientific">Kitasatospora kifunensis</name>
    <name type="common">Streptomyces kifunensis</name>
    <dbReference type="NCBI Taxonomy" id="58351"/>
    <lineage>
        <taxon>Bacteria</taxon>
        <taxon>Bacillati</taxon>
        <taxon>Actinomycetota</taxon>
        <taxon>Actinomycetes</taxon>
        <taxon>Kitasatosporales</taxon>
        <taxon>Streptomycetaceae</taxon>
        <taxon>Kitasatospora</taxon>
    </lineage>
</organism>
<evidence type="ECO:0000259" key="3">
    <source>
        <dbReference type="Pfam" id="PF02384"/>
    </source>
</evidence>
<gene>
    <name evidence="4" type="ORF">FHR34_001391</name>
</gene>
<dbReference type="PRINTS" id="PR00507">
    <property type="entry name" value="N12N6MTFRASE"/>
</dbReference>
<dbReference type="Pfam" id="PF02384">
    <property type="entry name" value="N6_Mtase"/>
    <property type="match status" value="1"/>
</dbReference>
<evidence type="ECO:0000313" key="5">
    <source>
        <dbReference type="Proteomes" id="UP000540506"/>
    </source>
</evidence>
<dbReference type="Gene3D" id="1.10.10.10">
    <property type="entry name" value="Winged helix-like DNA-binding domain superfamily/Winged helix DNA-binding domain"/>
    <property type="match status" value="1"/>
</dbReference>
<dbReference type="InterPro" id="IPR029063">
    <property type="entry name" value="SAM-dependent_MTases_sf"/>
</dbReference>
<evidence type="ECO:0000313" key="4">
    <source>
        <dbReference type="EMBL" id="MBB4922398.1"/>
    </source>
</evidence>
<dbReference type="GO" id="GO:0009307">
    <property type="term" value="P:DNA restriction-modification system"/>
    <property type="evidence" value="ECO:0007669"/>
    <property type="project" value="UniProtKB-KW"/>
</dbReference>
<evidence type="ECO:0000256" key="1">
    <source>
        <dbReference type="ARBA" id="ARBA00022747"/>
    </source>
</evidence>
<dbReference type="GO" id="GO:0008170">
    <property type="term" value="F:N-methyltransferase activity"/>
    <property type="evidence" value="ECO:0007669"/>
    <property type="project" value="InterPro"/>
</dbReference>
<protein>
    <submittedName>
        <fullName evidence="4">Putative DNA-binding transcriptional regulator AlpA</fullName>
    </submittedName>
</protein>
<dbReference type="GO" id="GO:0003677">
    <property type="term" value="F:DNA binding"/>
    <property type="evidence" value="ECO:0007669"/>
    <property type="project" value="UniProtKB-KW"/>
</dbReference>
<sequence length="665" mass="71491">MKQPAEPAVSVTLAEIARIAGVGRAAVSNWRRRHESFPNPVGGSDTSPQFSLAEVEEWLDREKKSKPTAGRLERLWPQVEALGDRNSMGRVLSAVGAELSAPGTADTLPIPLELSPEQRALAEQAVRLAQQEGASETFGFLLQRWLGTHVRQIITTPEPLAELMVDIAQWHNEAPVRTVIDPACGTGSLLLAAGRRWADSGEPKLLGQDSEPVLAAVAAARLLLEGMNSRIMVADTLRADALQSGQADVVLCNPPSNERDWGHAEVATDPRWLFGQPPRTEPELAWVQHSVATLAPGGTAVMVLPPAVSARRAGRRIRSALLRTGALRAVIALPPGAAPPHGVGLHLWVLSQPCEDPSGAVVRLVDSIGRDGAPSAGRSVIDWPTLRTTVLESLQSDEAPAGVSVPVIDLLDEQVDLTPARYVPAADSAITVNLRQAWTRFDLRLSETRDLSQTLSKLTPMHDEGTVTSTTVAELELAGALELRTGQALPEQQLHRGDPPPDAVRALAIPDLVHPEGPRHWLSALDTESGERAGTLTVTSSQDIVVVGAFRAFDAWVDVEAPTVLGPQLHLIRVDPTVLDPWFLAGCLRSPSNARQAGTHASTSSRVDVRRLQVPRLPLDEQRAYGEIYRRLTAFDHVVRELGEVAGSTSRALGELLATGRLPRG</sequence>
<dbReference type="PANTHER" id="PTHR42998">
    <property type="entry name" value="TYPE I RESTRICTION ENZYME HINDVIIP M PROTEIN-RELATED"/>
    <property type="match status" value="1"/>
</dbReference>